<dbReference type="Proteomes" id="UP001218218">
    <property type="component" value="Unassembled WGS sequence"/>
</dbReference>
<evidence type="ECO:0000313" key="1">
    <source>
        <dbReference type="EMBL" id="KAJ7362583.1"/>
    </source>
</evidence>
<evidence type="ECO:0000313" key="2">
    <source>
        <dbReference type="Proteomes" id="UP001218218"/>
    </source>
</evidence>
<dbReference type="EMBL" id="JARIHO010000004">
    <property type="protein sequence ID" value="KAJ7362583.1"/>
    <property type="molecule type" value="Genomic_DNA"/>
</dbReference>
<protein>
    <submittedName>
        <fullName evidence="1">Uncharacterized protein</fullName>
    </submittedName>
</protein>
<sequence>MWTAPFRIPRPWEADTPALTTDRSEHLLDFLDQVDMIIELGHVADEQERKNLLTSYLPVTKHLLWRETKTISDGNSCHPEIAERTHGSLEGLDKLCKSFGKISRSSAGILRRFSMQFCTLVERLQRPPTLLTNRDARWTTSSHSVYKERLGSGKLCAFCFGSLESRHKENFECKEDLIQLRDLVEIVDTIAACEHGEAIMEKNQVADTQHMWRMHQECGPVLAIAGWLANHALFWRMQELESAVTQDDKLGDLRDELCSIQTWLKDLDLRSVELTEAASLGIADVCADVGVLRQRIRDHEESCS</sequence>
<comment type="caution">
    <text evidence="1">The sequence shown here is derived from an EMBL/GenBank/DDBJ whole genome shotgun (WGS) entry which is preliminary data.</text>
</comment>
<proteinExistence type="predicted"/>
<keyword evidence="2" id="KW-1185">Reference proteome</keyword>
<dbReference type="AlphaFoldDB" id="A0AAD7AM22"/>
<accession>A0AAD7AM22</accession>
<gene>
    <name evidence="1" type="ORF">DFH08DRAFT_799607</name>
</gene>
<reference evidence="1" key="1">
    <citation type="submission" date="2023-03" db="EMBL/GenBank/DDBJ databases">
        <title>Massive genome expansion in bonnet fungi (Mycena s.s.) driven by repeated elements and novel gene families across ecological guilds.</title>
        <authorList>
            <consortium name="Lawrence Berkeley National Laboratory"/>
            <person name="Harder C.B."/>
            <person name="Miyauchi S."/>
            <person name="Viragh M."/>
            <person name="Kuo A."/>
            <person name="Thoen E."/>
            <person name="Andreopoulos B."/>
            <person name="Lu D."/>
            <person name="Skrede I."/>
            <person name="Drula E."/>
            <person name="Henrissat B."/>
            <person name="Morin E."/>
            <person name="Kohler A."/>
            <person name="Barry K."/>
            <person name="LaButti K."/>
            <person name="Morin E."/>
            <person name="Salamov A."/>
            <person name="Lipzen A."/>
            <person name="Mereny Z."/>
            <person name="Hegedus B."/>
            <person name="Baldrian P."/>
            <person name="Stursova M."/>
            <person name="Weitz H."/>
            <person name="Taylor A."/>
            <person name="Grigoriev I.V."/>
            <person name="Nagy L.G."/>
            <person name="Martin F."/>
            <person name="Kauserud H."/>
        </authorList>
    </citation>
    <scope>NUCLEOTIDE SEQUENCE</scope>
    <source>
        <strain evidence="1">CBHHK002</strain>
    </source>
</reference>
<organism evidence="1 2">
    <name type="scientific">Mycena albidolilacea</name>
    <dbReference type="NCBI Taxonomy" id="1033008"/>
    <lineage>
        <taxon>Eukaryota</taxon>
        <taxon>Fungi</taxon>
        <taxon>Dikarya</taxon>
        <taxon>Basidiomycota</taxon>
        <taxon>Agaricomycotina</taxon>
        <taxon>Agaricomycetes</taxon>
        <taxon>Agaricomycetidae</taxon>
        <taxon>Agaricales</taxon>
        <taxon>Marasmiineae</taxon>
        <taxon>Mycenaceae</taxon>
        <taxon>Mycena</taxon>
    </lineage>
</organism>
<name>A0AAD7AM22_9AGAR</name>